<protein>
    <submittedName>
        <fullName evidence="2">BnaC02g11740D protein</fullName>
    </submittedName>
</protein>
<reference evidence="2 3" key="1">
    <citation type="journal article" date="2014" name="Science">
        <title>Plant genetics. Early allopolyploid evolution in the post-Neolithic Brassica napus oilseed genome.</title>
        <authorList>
            <person name="Chalhoub B."/>
            <person name="Denoeud F."/>
            <person name="Liu S."/>
            <person name="Parkin I.A."/>
            <person name="Tang H."/>
            <person name="Wang X."/>
            <person name="Chiquet J."/>
            <person name="Belcram H."/>
            <person name="Tong C."/>
            <person name="Samans B."/>
            <person name="Correa M."/>
            <person name="Da Silva C."/>
            <person name="Just J."/>
            <person name="Falentin C."/>
            <person name="Koh C.S."/>
            <person name="Le Clainche I."/>
            <person name="Bernard M."/>
            <person name="Bento P."/>
            <person name="Noel B."/>
            <person name="Labadie K."/>
            <person name="Alberti A."/>
            <person name="Charles M."/>
            <person name="Arnaud D."/>
            <person name="Guo H."/>
            <person name="Daviaud C."/>
            <person name="Alamery S."/>
            <person name="Jabbari K."/>
            <person name="Zhao M."/>
            <person name="Edger P.P."/>
            <person name="Chelaifa H."/>
            <person name="Tack D."/>
            <person name="Lassalle G."/>
            <person name="Mestiri I."/>
            <person name="Schnel N."/>
            <person name="Le Paslier M.C."/>
            <person name="Fan G."/>
            <person name="Renault V."/>
            <person name="Bayer P.E."/>
            <person name="Golicz A.A."/>
            <person name="Manoli S."/>
            <person name="Lee T.H."/>
            <person name="Thi V.H."/>
            <person name="Chalabi S."/>
            <person name="Hu Q."/>
            <person name="Fan C."/>
            <person name="Tollenaere R."/>
            <person name="Lu Y."/>
            <person name="Battail C."/>
            <person name="Shen J."/>
            <person name="Sidebottom C.H."/>
            <person name="Wang X."/>
            <person name="Canaguier A."/>
            <person name="Chauveau A."/>
            <person name="Berard A."/>
            <person name="Deniot G."/>
            <person name="Guan M."/>
            <person name="Liu Z."/>
            <person name="Sun F."/>
            <person name="Lim Y.P."/>
            <person name="Lyons E."/>
            <person name="Town C.D."/>
            <person name="Bancroft I."/>
            <person name="Wang X."/>
            <person name="Meng J."/>
            <person name="Ma J."/>
            <person name="Pires J.C."/>
            <person name="King G.J."/>
            <person name="Brunel D."/>
            <person name="Delourme R."/>
            <person name="Renard M."/>
            <person name="Aury J.M."/>
            <person name="Adams K.L."/>
            <person name="Batley J."/>
            <person name="Snowdon R.J."/>
            <person name="Tost J."/>
            <person name="Edwards D."/>
            <person name="Zhou Y."/>
            <person name="Hua W."/>
            <person name="Sharpe A.G."/>
            <person name="Paterson A.H."/>
            <person name="Guan C."/>
            <person name="Wincker P."/>
        </authorList>
    </citation>
    <scope>NUCLEOTIDE SEQUENCE [LARGE SCALE GENOMIC DNA]</scope>
    <source>
        <strain evidence="3">cv. Darmor-bzh</strain>
    </source>
</reference>
<dbReference type="PANTHER" id="PTHR34146">
    <property type="entry name" value="POLYNUCLEOTIDYL TRANSFERASE, RIBONUCLEASE H-LIKE SUPERFAMILY PROTEIN-RELATED"/>
    <property type="match status" value="1"/>
</dbReference>
<dbReference type="SUPFAM" id="SSF53098">
    <property type="entry name" value="Ribonuclease H-like"/>
    <property type="match status" value="1"/>
</dbReference>
<dbReference type="Proteomes" id="UP000028999">
    <property type="component" value="Unassembled WGS sequence"/>
</dbReference>
<evidence type="ECO:0000313" key="3">
    <source>
        <dbReference type="Proteomes" id="UP000028999"/>
    </source>
</evidence>
<dbReference type="GO" id="GO:0004523">
    <property type="term" value="F:RNA-DNA hybrid ribonuclease activity"/>
    <property type="evidence" value="ECO:0007669"/>
    <property type="project" value="InterPro"/>
</dbReference>
<dbReference type="InterPro" id="IPR044730">
    <property type="entry name" value="RNase_H-like_dom_plant"/>
</dbReference>
<proteinExistence type="predicted"/>
<dbReference type="AlphaFoldDB" id="A0A078HWV9"/>
<dbReference type="GO" id="GO:0003676">
    <property type="term" value="F:nucleic acid binding"/>
    <property type="evidence" value="ECO:0007669"/>
    <property type="project" value="InterPro"/>
</dbReference>
<dbReference type="Pfam" id="PF13456">
    <property type="entry name" value="RVT_3"/>
    <property type="match status" value="1"/>
</dbReference>
<evidence type="ECO:0000313" key="2">
    <source>
        <dbReference type="EMBL" id="CDY42241.1"/>
    </source>
</evidence>
<feature type="domain" description="RNase H type-1" evidence="1">
    <location>
        <begin position="48"/>
        <end position="131"/>
    </location>
</feature>
<dbReference type="PANTHER" id="PTHR34146:SF11">
    <property type="entry name" value="RIBONUCLEASE H-LIKE SUPERFAMILY PROTEIN"/>
    <property type="match status" value="1"/>
</dbReference>
<dbReference type="InterPro" id="IPR002156">
    <property type="entry name" value="RNaseH_domain"/>
</dbReference>
<organism evidence="2 3">
    <name type="scientific">Brassica napus</name>
    <name type="common">Rape</name>
    <dbReference type="NCBI Taxonomy" id="3708"/>
    <lineage>
        <taxon>Eukaryota</taxon>
        <taxon>Viridiplantae</taxon>
        <taxon>Streptophyta</taxon>
        <taxon>Embryophyta</taxon>
        <taxon>Tracheophyta</taxon>
        <taxon>Spermatophyta</taxon>
        <taxon>Magnoliopsida</taxon>
        <taxon>eudicotyledons</taxon>
        <taxon>Gunneridae</taxon>
        <taxon>Pentapetalae</taxon>
        <taxon>rosids</taxon>
        <taxon>malvids</taxon>
        <taxon>Brassicales</taxon>
        <taxon>Brassicaceae</taxon>
        <taxon>Brassiceae</taxon>
        <taxon>Brassica</taxon>
    </lineage>
</organism>
<sequence>MERAIKTTQCRSQYVNPMQHGTKTPTKLALHGSYQILYTLSKLPDRAQCEFPLVAEALVMRAALQAVISLDITHLQMTSDNQTLIRAINDKLFEKESYGISRIDESSSLFVHLSFCFFPRTENEQADALAKLIFRNPNLVMVRPMG</sequence>
<dbReference type="CDD" id="cd06222">
    <property type="entry name" value="RNase_H_like"/>
    <property type="match status" value="1"/>
</dbReference>
<dbReference type="Gramene" id="CDY42241">
    <property type="protein sequence ID" value="CDY42241"/>
    <property type="gene ID" value="GSBRNA2T00074465001"/>
</dbReference>
<name>A0A078HWV9_BRANA</name>
<dbReference type="PaxDb" id="3708-A0A078HWV9"/>
<dbReference type="InterPro" id="IPR036397">
    <property type="entry name" value="RNaseH_sf"/>
</dbReference>
<gene>
    <name evidence="2" type="primary">BnaC02g11740D</name>
    <name evidence="2" type="ORF">GSBRNA2T00074465001</name>
</gene>
<dbReference type="EMBL" id="LK032519">
    <property type="protein sequence ID" value="CDY42241.1"/>
    <property type="molecule type" value="Genomic_DNA"/>
</dbReference>
<accession>A0A078HWV9</accession>
<dbReference type="Gene3D" id="3.30.420.10">
    <property type="entry name" value="Ribonuclease H-like superfamily/Ribonuclease H"/>
    <property type="match status" value="1"/>
</dbReference>
<keyword evidence="3" id="KW-1185">Reference proteome</keyword>
<dbReference type="InterPro" id="IPR012337">
    <property type="entry name" value="RNaseH-like_sf"/>
</dbReference>
<evidence type="ECO:0000259" key="1">
    <source>
        <dbReference type="Pfam" id="PF13456"/>
    </source>
</evidence>